<keyword evidence="3" id="KW-1185">Reference proteome</keyword>
<dbReference type="Proteomes" id="UP000184452">
    <property type="component" value="Unassembled WGS sequence"/>
</dbReference>
<dbReference type="AlphaFoldDB" id="A0A1M6Q4W2"/>
<dbReference type="EMBL" id="FQZK01000014">
    <property type="protein sequence ID" value="SHK15187.1"/>
    <property type="molecule type" value="Genomic_DNA"/>
</dbReference>
<protein>
    <submittedName>
        <fullName evidence="2">Uncharacterized protein</fullName>
    </submittedName>
</protein>
<accession>A0A1M6Q4W2</accession>
<evidence type="ECO:0000313" key="2">
    <source>
        <dbReference type="EMBL" id="SHK15187.1"/>
    </source>
</evidence>
<reference evidence="2 3" key="1">
    <citation type="submission" date="2016-11" db="EMBL/GenBank/DDBJ databases">
        <authorList>
            <person name="Jaros S."/>
            <person name="Januszkiewicz K."/>
            <person name="Wedrychowicz H."/>
        </authorList>
    </citation>
    <scope>NUCLEOTIDE SEQUENCE [LARGE SCALE GENOMIC DNA]</scope>
    <source>
        <strain evidence="2 3">CGMCC 4.5723</strain>
    </source>
</reference>
<keyword evidence="1" id="KW-0472">Membrane</keyword>
<evidence type="ECO:0000313" key="3">
    <source>
        <dbReference type="Proteomes" id="UP000184452"/>
    </source>
</evidence>
<organism evidence="2 3">
    <name type="scientific">Nocardiopsis flavescens</name>
    <dbReference type="NCBI Taxonomy" id="758803"/>
    <lineage>
        <taxon>Bacteria</taxon>
        <taxon>Bacillati</taxon>
        <taxon>Actinomycetota</taxon>
        <taxon>Actinomycetes</taxon>
        <taxon>Streptosporangiales</taxon>
        <taxon>Nocardiopsidaceae</taxon>
        <taxon>Nocardiopsis</taxon>
    </lineage>
</organism>
<name>A0A1M6Q4W2_9ACTN</name>
<sequence length="248" mass="26955">MAVQVGISGALSTAGEVDNGRMASPDPSDVPVTRGVPSDLTHAPAGVSHLRRYVSLRGPNARMWIAVGYFSVILTAGFLVVLASTFLHVINGETTVGSVALWASASLAMMFIGPVSNVFVLRGLPQRITRQGISADSDGVIVLQERKWWFPGEGTFIAWPEIRRVREETVVAHRTTYFIEFSLDTHRTEAELPSWAENAAALGLAGDPDAATQFYVQVPADLKEKILRMIERTSPFPDIVRRVGPKTA</sequence>
<keyword evidence="1" id="KW-0812">Transmembrane</keyword>
<feature type="transmembrane region" description="Helical" evidence="1">
    <location>
        <begin position="61"/>
        <end position="87"/>
    </location>
</feature>
<proteinExistence type="predicted"/>
<evidence type="ECO:0000256" key="1">
    <source>
        <dbReference type="SAM" id="Phobius"/>
    </source>
</evidence>
<keyword evidence="1" id="KW-1133">Transmembrane helix</keyword>
<feature type="transmembrane region" description="Helical" evidence="1">
    <location>
        <begin position="99"/>
        <end position="121"/>
    </location>
</feature>
<gene>
    <name evidence="2" type="ORF">SAMN05421803_11499</name>
</gene>